<feature type="transmembrane region" description="Helical" evidence="2">
    <location>
        <begin position="96"/>
        <end position="122"/>
    </location>
</feature>
<name>A0ABS8YEC8_9BACL</name>
<keyword evidence="2" id="KW-1133">Transmembrane helix</keyword>
<keyword evidence="4" id="KW-1185">Reference proteome</keyword>
<evidence type="ECO:0000313" key="4">
    <source>
        <dbReference type="Proteomes" id="UP001199916"/>
    </source>
</evidence>
<feature type="compositionally biased region" description="Basic and acidic residues" evidence="1">
    <location>
        <begin position="1"/>
        <end position="13"/>
    </location>
</feature>
<evidence type="ECO:0000313" key="3">
    <source>
        <dbReference type="EMBL" id="MCE5169279.1"/>
    </source>
</evidence>
<dbReference type="EMBL" id="JAJNBZ010000004">
    <property type="protein sequence ID" value="MCE5169279.1"/>
    <property type="molecule type" value="Genomic_DNA"/>
</dbReference>
<dbReference type="GO" id="GO:0000428">
    <property type="term" value="C:DNA-directed RNA polymerase complex"/>
    <property type="evidence" value="ECO:0007669"/>
    <property type="project" value="UniProtKB-KW"/>
</dbReference>
<keyword evidence="3" id="KW-0804">Transcription</keyword>
<feature type="compositionally biased region" description="Basic and acidic residues" evidence="1">
    <location>
        <begin position="59"/>
        <end position="84"/>
    </location>
</feature>
<dbReference type="RefSeq" id="WP_233696302.1">
    <property type="nucleotide sequence ID" value="NZ_JAJNBZ010000004.1"/>
</dbReference>
<dbReference type="Pfam" id="PF11772">
    <property type="entry name" value="EpuA"/>
    <property type="match status" value="1"/>
</dbReference>
<comment type="caution">
    <text evidence="3">The sequence shown here is derived from an EMBL/GenBank/DDBJ whole genome shotgun (WGS) entry which is preliminary data.</text>
</comment>
<dbReference type="Proteomes" id="UP001199916">
    <property type="component" value="Unassembled WGS sequence"/>
</dbReference>
<proteinExistence type="predicted"/>
<dbReference type="InterPro" id="IPR024596">
    <property type="entry name" value="RNApol_su_b/EpuA"/>
</dbReference>
<sequence>MSDTRDKDRKLPDFEPLQQDISLARLSRSRHSDEQSADEAPLAAAAGSVRASGTSGKPVLEERRKERRKESARTDKENKREAKGHMPARRSKRVKWLVRLAIIPMLCILTLFAGMVTGYVVLGKGSLGEALNLNTWTHLFQLVFA</sequence>
<gene>
    <name evidence="3" type="ORF">LQV63_08140</name>
</gene>
<keyword evidence="3" id="KW-0240">DNA-directed RNA polymerase</keyword>
<organism evidence="3 4">
    <name type="scientific">Paenibacillus profundus</name>
    <dbReference type="NCBI Taxonomy" id="1173085"/>
    <lineage>
        <taxon>Bacteria</taxon>
        <taxon>Bacillati</taxon>
        <taxon>Bacillota</taxon>
        <taxon>Bacilli</taxon>
        <taxon>Bacillales</taxon>
        <taxon>Paenibacillaceae</taxon>
        <taxon>Paenibacillus</taxon>
    </lineage>
</organism>
<evidence type="ECO:0000256" key="2">
    <source>
        <dbReference type="SAM" id="Phobius"/>
    </source>
</evidence>
<keyword evidence="2" id="KW-0472">Membrane</keyword>
<reference evidence="3 4" key="1">
    <citation type="submission" date="2021-11" db="EMBL/GenBank/DDBJ databases">
        <title>Draft genome sequence of Paenibacillus profundus YoMME, a new Gram-positive bacteria with exoelectrogenic properties.</title>
        <authorList>
            <person name="Hubenova Y."/>
            <person name="Hubenova E."/>
            <person name="Manasiev Y."/>
            <person name="Peykov S."/>
            <person name="Mitov M."/>
        </authorList>
    </citation>
    <scope>NUCLEOTIDE SEQUENCE [LARGE SCALE GENOMIC DNA]</scope>
    <source>
        <strain evidence="3 4">YoMME</strain>
    </source>
</reference>
<evidence type="ECO:0000256" key="1">
    <source>
        <dbReference type="SAM" id="MobiDB-lite"/>
    </source>
</evidence>
<keyword evidence="2" id="KW-0812">Transmembrane</keyword>
<accession>A0ABS8YEC8</accession>
<protein>
    <submittedName>
        <fullName evidence="3">DNA-directed RNA polymerase subunit beta</fullName>
    </submittedName>
</protein>
<feature type="region of interest" description="Disordered" evidence="1">
    <location>
        <begin position="1"/>
        <end position="88"/>
    </location>
</feature>